<organism evidence="4 5">
    <name type="scientific">Candidatus Schekmanbacteria bacterium RIFCSPLOWO2_12_FULL_38_15</name>
    <dbReference type="NCBI Taxonomy" id="1817883"/>
    <lineage>
        <taxon>Bacteria</taxon>
        <taxon>Candidatus Schekmaniibacteriota</taxon>
    </lineage>
</organism>
<feature type="transmembrane region" description="Helical" evidence="3">
    <location>
        <begin position="5"/>
        <end position="24"/>
    </location>
</feature>
<dbReference type="AlphaFoldDB" id="A0A1F7SPL0"/>
<keyword evidence="2" id="KW-0808">Transferase</keyword>
<dbReference type="GO" id="GO:0005829">
    <property type="term" value="C:cytosol"/>
    <property type="evidence" value="ECO:0007669"/>
    <property type="project" value="TreeGrafter"/>
</dbReference>
<keyword evidence="3" id="KW-1133">Transmembrane helix</keyword>
<evidence type="ECO:0000313" key="5">
    <source>
        <dbReference type="Proteomes" id="UP000178082"/>
    </source>
</evidence>
<comment type="caution">
    <text evidence="4">The sequence shown here is derived from an EMBL/GenBank/DDBJ whole genome shotgun (WGS) entry which is preliminary data.</text>
</comment>
<keyword evidence="3" id="KW-0472">Membrane</keyword>
<accession>A0A1F7SPL0</accession>
<dbReference type="Pfam" id="PF01075">
    <property type="entry name" value="Glyco_transf_9"/>
    <property type="match status" value="1"/>
</dbReference>
<evidence type="ECO:0000313" key="4">
    <source>
        <dbReference type="EMBL" id="OGL55124.1"/>
    </source>
</evidence>
<evidence type="ECO:0000256" key="3">
    <source>
        <dbReference type="SAM" id="Phobius"/>
    </source>
</evidence>
<dbReference type="GO" id="GO:0009244">
    <property type="term" value="P:lipopolysaccharide core region biosynthetic process"/>
    <property type="evidence" value="ECO:0007669"/>
    <property type="project" value="TreeGrafter"/>
</dbReference>
<evidence type="ECO:0000256" key="1">
    <source>
        <dbReference type="ARBA" id="ARBA00022676"/>
    </source>
</evidence>
<dbReference type="PANTHER" id="PTHR30160">
    <property type="entry name" value="TETRAACYLDISACCHARIDE 4'-KINASE-RELATED"/>
    <property type="match status" value="1"/>
</dbReference>
<keyword evidence="3" id="KW-0812">Transmembrane</keyword>
<dbReference type="Gene3D" id="3.40.50.2000">
    <property type="entry name" value="Glycogen Phosphorylase B"/>
    <property type="match status" value="2"/>
</dbReference>
<proteinExistence type="predicted"/>
<name>A0A1F7SPL0_9BACT</name>
<dbReference type="Proteomes" id="UP000178082">
    <property type="component" value="Unassembled WGS sequence"/>
</dbReference>
<gene>
    <name evidence="4" type="ORF">A3G31_02690</name>
</gene>
<dbReference type="STRING" id="1817883.A3G31_02690"/>
<evidence type="ECO:0008006" key="6">
    <source>
        <dbReference type="Google" id="ProtNLM"/>
    </source>
</evidence>
<protein>
    <recommendedName>
        <fullName evidence="6">Glycosyltransferase family 9 protein</fullName>
    </recommendedName>
</protein>
<sequence>MKIKILKLIDIFIGKFLCLFLGYIDYLFNLTSKHITTPQPHKILFIRPGGMGDFLYLFPALSLVKKHFPKAAIHVLAEKRNQGVKNLTKSIDRIICYDKNPFETIVTLWRENYDVVIDTEQFHNFSGVFAYLTRAKVRIGFKTNPFRNHLYTNLINYSLNGQEASEFLHLLEPIEIKNEKILFEEYISLEKIKSTPLPKDFSQLKKRYGSIVIISPRGQARYRYWSPEKYGELIQHLIKNPEQAVILIGGNLEKNIASEIMQSIANPNHQLLSLVGNTSLLELCHMILESNLFMGCDSGVAILSVLLGIKSVILFGSADENKWGIKKENFRVVRKNLPCSPCQMLGNHKFCKSIDCMEKISAQDVIKTIDNFN</sequence>
<dbReference type="CDD" id="cd03789">
    <property type="entry name" value="GT9_LPS_heptosyltransferase"/>
    <property type="match status" value="1"/>
</dbReference>
<dbReference type="EMBL" id="MGDI01000004">
    <property type="protein sequence ID" value="OGL55124.1"/>
    <property type="molecule type" value="Genomic_DNA"/>
</dbReference>
<dbReference type="GO" id="GO:0008713">
    <property type="term" value="F:ADP-heptose-lipopolysaccharide heptosyltransferase activity"/>
    <property type="evidence" value="ECO:0007669"/>
    <property type="project" value="TreeGrafter"/>
</dbReference>
<evidence type="ECO:0000256" key="2">
    <source>
        <dbReference type="ARBA" id="ARBA00022679"/>
    </source>
</evidence>
<dbReference type="InterPro" id="IPR002201">
    <property type="entry name" value="Glyco_trans_9"/>
</dbReference>
<keyword evidence="1" id="KW-0328">Glycosyltransferase</keyword>
<dbReference type="InterPro" id="IPR051199">
    <property type="entry name" value="LPS_LOS_Heptosyltrfase"/>
</dbReference>
<dbReference type="SUPFAM" id="SSF53756">
    <property type="entry name" value="UDP-Glycosyltransferase/glycogen phosphorylase"/>
    <property type="match status" value="1"/>
</dbReference>
<reference evidence="4 5" key="1">
    <citation type="journal article" date="2016" name="Nat. Commun.">
        <title>Thousands of microbial genomes shed light on interconnected biogeochemical processes in an aquifer system.</title>
        <authorList>
            <person name="Anantharaman K."/>
            <person name="Brown C.T."/>
            <person name="Hug L.A."/>
            <person name="Sharon I."/>
            <person name="Castelle C.J."/>
            <person name="Probst A.J."/>
            <person name="Thomas B.C."/>
            <person name="Singh A."/>
            <person name="Wilkins M.J."/>
            <person name="Karaoz U."/>
            <person name="Brodie E.L."/>
            <person name="Williams K.H."/>
            <person name="Hubbard S.S."/>
            <person name="Banfield J.F."/>
        </authorList>
    </citation>
    <scope>NUCLEOTIDE SEQUENCE [LARGE SCALE GENOMIC DNA]</scope>
</reference>